<dbReference type="KEGG" id="shx:MS3_00003901"/>
<reference evidence="1" key="4">
    <citation type="journal article" date="2022" name="PLoS Pathog.">
        <title>Chromosome-level genome of Schistosoma haematobium underpins genome-wide explorations of molecular variation.</title>
        <authorList>
            <person name="Stroehlein A.J."/>
            <person name="Korhonen P.K."/>
            <person name="Lee V.V."/>
            <person name="Ralph S.A."/>
            <person name="Mentink-Kane M."/>
            <person name="You H."/>
            <person name="McManus D.P."/>
            <person name="Tchuente L.T."/>
            <person name="Stothard J.R."/>
            <person name="Kaur P."/>
            <person name="Dudchenko O."/>
            <person name="Aiden E.L."/>
            <person name="Yang B."/>
            <person name="Yang H."/>
            <person name="Emery A.M."/>
            <person name="Webster B.L."/>
            <person name="Brindley P.J."/>
            <person name="Rollinson D."/>
            <person name="Chang B.C.H."/>
            <person name="Gasser R.B."/>
            <person name="Young N.D."/>
        </authorList>
    </citation>
    <scope>NUCLEOTIDE SEQUENCE</scope>
</reference>
<dbReference type="Proteomes" id="UP000471633">
    <property type="component" value="Unassembled WGS sequence"/>
</dbReference>
<dbReference type="AlphaFoldDB" id="A0A094ZVJ4"/>
<dbReference type="EMBL" id="KL250996">
    <property type="protein sequence ID" value="KGB38267.1"/>
    <property type="molecule type" value="Genomic_DNA"/>
</dbReference>
<sequence length="683" mass="76636">MKVKRSKASDLAESLKHLKISDRRFRPQLKGSTLHTLASLNEVSSGCRYNFRKTRSASSATVVSYGFRCCKACEYCRAIRKAGTEGEVIDNNSNQASTLYPCLSVEHSNTSADCSEDTGSFLEPPTSSTRRPSGYLCTTLPPKPCHSNYRTVAYDLRPLHVSSFFEPTHLRRSYGNELSELEQDHSSITQSPYNTTSTDHGDHPLCCCHVIGFHLPHHLRLYRRLYSLVDHPCVSLYYPCKHHAYRHTTVPSGCSTGATTSFRRSLSSRHRHTITPVSVHRFSIDSRTASCSKSLDTECDSGLTDISPGSNYCSIHQHTAVQSCLQQSAAKYKSQLTENRLVGTQRCRRNSDPESWQQFRNLQFFGPSLSSDMNENFDLNVSYDGEFNRTEELPNNSQTDQTDVSIRFSTFRNREVKTLGSNLQFHGADHQYDAKLCNSVVDSNGDRNNIDYEYALPDSNTQFARPIVAKTTTNFPAFNISNSVFIPLANENSNFCQMKFSQSTDTLPQSKNSIVSYESTLNSSSQQQQQFHFRPSLLLSAERSEPPISSIMYTSDTCFSLRSNKSNTVNSSDISLCRTQTEMDNQSGLACQPLVWTDLSGDGGANTSLKQPFMESDVKVKESTVQCSNEANYLNIADMSHHVNSNNKPQLVSDVSVNELASYMEHMVHIPGRMSEMAQRMYL</sequence>
<evidence type="ECO:0000313" key="1">
    <source>
        <dbReference type="EMBL" id="KAH9591729.1"/>
    </source>
</evidence>
<dbReference type="EMBL" id="AMPZ03000002">
    <property type="protein sequence ID" value="KAH9591729.1"/>
    <property type="molecule type" value="Genomic_DNA"/>
</dbReference>
<proteinExistence type="predicted"/>
<evidence type="ECO:0000313" key="3">
    <source>
        <dbReference type="Proteomes" id="UP000471633"/>
    </source>
</evidence>
<reference evidence="2" key="1">
    <citation type="journal article" date="2012" name="Nat. Genet.">
        <title>Whole-genome sequence of Schistosoma haematobium.</title>
        <authorList>
            <person name="Young N.D."/>
            <person name="Jex A.R."/>
            <person name="Li B."/>
            <person name="Liu S."/>
            <person name="Yang L."/>
            <person name="Xiong Z."/>
            <person name="Li Y."/>
            <person name="Cantacessi C."/>
            <person name="Hall R.S."/>
            <person name="Xu X."/>
            <person name="Chen F."/>
            <person name="Wu X."/>
            <person name="Zerlotini A."/>
            <person name="Oliveira G."/>
            <person name="Hofmann A."/>
            <person name="Zhang G."/>
            <person name="Fang X."/>
            <person name="Kang Y."/>
            <person name="Campbell B.E."/>
            <person name="Loukas A."/>
            <person name="Ranganathan S."/>
            <person name="Rollinson D."/>
            <person name="Rinaldi G."/>
            <person name="Brindley P.J."/>
            <person name="Yang H."/>
            <person name="Wang J."/>
            <person name="Wang J."/>
            <person name="Gasser R.B."/>
        </authorList>
    </citation>
    <scope>NUCLEOTIDE SEQUENCE [LARGE SCALE GENOMIC DNA]</scope>
</reference>
<evidence type="ECO:0000313" key="2">
    <source>
        <dbReference type="EMBL" id="KGB38267.1"/>
    </source>
</evidence>
<dbReference type="CTD" id="75577156"/>
<reference evidence="1" key="2">
    <citation type="journal article" date="2019" name="Gigascience">
        <title>High-quality Schistosoma haematobium genome achieved by single-molecule and long-range sequencing.</title>
        <authorList>
            <person name="Stroehlein A.J."/>
            <person name="Korhonen P.K."/>
            <person name="Chong T.M."/>
            <person name="Lim Y.L."/>
            <person name="Chan K.G."/>
            <person name="Webster B."/>
            <person name="Rollinson D."/>
            <person name="Brindley P.J."/>
            <person name="Gasser R.B."/>
            <person name="Young N.D."/>
        </authorList>
    </citation>
    <scope>NUCLEOTIDE SEQUENCE</scope>
</reference>
<dbReference type="RefSeq" id="XP_051071871.1">
    <property type="nucleotide sequence ID" value="XM_051211773.1"/>
</dbReference>
<evidence type="ECO:0008006" key="4">
    <source>
        <dbReference type="Google" id="ProtNLM"/>
    </source>
</evidence>
<name>A0A094ZVJ4_SCHHA</name>
<reference evidence="1" key="3">
    <citation type="submission" date="2021-06" db="EMBL/GenBank/DDBJ databases">
        <title>Chromosome-level genome assembly for S. haematobium.</title>
        <authorList>
            <person name="Stroehlein A.J."/>
        </authorList>
    </citation>
    <scope>NUCLEOTIDE SEQUENCE</scope>
</reference>
<gene>
    <name evidence="1" type="ORF">MS3_00003901</name>
    <name evidence="2" type="ORF">MS3_06644</name>
</gene>
<accession>A0A094ZVJ4</accession>
<protein>
    <recommendedName>
        <fullName evidence="4">Oxidative stress-responsive serine-rich protein 1</fullName>
    </recommendedName>
</protein>
<organism evidence="2">
    <name type="scientific">Schistosoma haematobium</name>
    <name type="common">Blood fluke</name>
    <dbReference type="NCBI Taxonomy" id="6185"/>
    <lineage>
        <taxon>Eukaryota</taxon>
        <taxon>Metazoa</taxon>
        <taxon>Spiralia</taxon>
        <taxon>Lophotrochozoa</taxon>
        <taxon>Platyhelminthes</taxon>
        <taxon>Trematoda</taxon>
        <taxon>Digenea</taxon>
        <taxon>Strigeidida</taxon>
        <taxon>Schistosomatoidea</taxon>
        <taxon>Schistosomatidae</taxon>
        <taxon>Schistosoma</taxon>
    </lineage>
</organism>
<dbReference type="GeneID" id="75577156"/>
<keyword evidence="3" id="KW-1185">Reference proteome</keyword>